<protein>
    <submittedName>
        <fullName evidence="1">Ribonuclease HII</fullName>
    </submittedName>
</protein>
<evidence type="ECO:0000313" key="2">
    <source>
        <dbReference type="Proteomes" id="UP001558632"/>
    </source>
</evidence>
<reference evidence="1 2" key="1">
    <citation type="submission" date="2024-07" db="EMBL/GenBank/DDBJ databases">
        <title>Enhanced genomic and transcriptomic resources for Trichinella pseudospiralis and T. spiralis underpin the discovery of pronounced molecular differences between stages and species.</title>
        <authorList>
            <person name="Pasi K.K."/>
            <person name="La Rosa G."/>
            <person name="Gomez-Morales M.A."/>
            <person name="Tosini F."/>
            <person name="Sumanam S."/>
            <person name="Young N.D."/>
            <person name="Chang B.C."/>
            <person name="Robin G.B."/>
        </authorList>
    </citation>
    <scope>NUCLEOTIDE SEQUENCE [LARGE SCALE GENOMIC DNA]</scope>
    <source>
        <strain evidence="1">ISS534</strain>
    </source>
</reference>
<organism evidence="1 2">
    <name type="scientific">Trichinella spiralis</name>
    <name type="common">Trichina worm</name>
    <dbReference type="NCBI Taxonomy" id="6334"/>
    <lineage>
        <taxon>Eukaryota</taxon>
        <taxon>Metazoa</taxon>
        <taxon>Ecdysozoa</taxon>
        <taxon>Nematoda</taxon>
        <taxon>Enoplea</taxon>
        <taxon>Dorylaimia</taxon>
        <taxon>Trichinellida</taxon>
        <taxon>Trichinellidae</taxon>
        <taxon>Trichinella</taxon>
    </lineage>
</organism>
<evidence type="ECO:0000313" key="1">
    <source>
        <dbReference type="EMBL" id="KAL1245846.1"/>
    </source>
</evidence>
<proteinExistence type="predicted"/>
<comment type="caution">
    <text evidence="1">The sequence shown here is derived from an EMBL/GenBank/DDBJ whole genome shotgun (WGS) entry which is preliminary data.</text>
</comment>
<gene>
    <name evidence="1" type="ORF">TSPI_01269</name>
</gene>
<sequence>MILKIGLRSRSCRGLFDDDGDDNISGEVNLTAMAVDHHHAAGSQQNRLELPEEEIFKVELMYSSRTSQAFVCPCLANLYVYKKFSTTPTPTSTTLTSKLLAESRNDSWDLFVTGIPVLVLDSNQSSPQETTSVVQLQIRVAEYGTGFTLWKHNLSSFSRYCAVDSSFHTMFIGTKVATRLLLDFTIEHIPQRWFIYNGYKALFAFVSRLVHVHDQRFDNTFHASSGQADHFCTVLFSAYHIVETVGFGHVGRYDRLFHDVKKKNSFIFPLLTVGLYLWTDKICLHVEVLLLKNACFQLQLCVMHERAFYLSKLIYYLYSEKNASRSTKYLFIRISNKMTGYRNRQLSARLVHFACFALRNVVALNGRSILHQAVLKEDIFCNGNRFPLHLFSSTQSTISKVNRPSAGSLMCKLIRCQRISHPLLKLL</sequence>
<keyword evidence="2" id="KW-1185">Reference proteome</keyword>
<dbReference type="EMBL" id="JBEUSY010000064">
    <property type="protein sequence ID" value="KAL1245846.1"/>
    <property type="molecule type" value="Genomic_DNA"/>
</dbReference>
<name>A0ABR3L1I5_TRISP</name>
<dbReference type="Proteomes" id="UP001558632">
    <property type="component" value="Unassembled WGS sequence"/>
</dbReference>
<accession>A0ABR3L1I5</accession>